<dbReference type="PROSITE" id="PS00455">
    <property type="entry name" value="AMP_BINDING"/>
    <property type="match status" value="1"/>
</dbReference>
<keyword evidence="2" id="KW-0436">Ligase</keyword>
<dbReference type="InterPro" id="IPR045851">
    <property type="entry name" value="AMP-bd_C_sf"/>
</dbReference>
<feature type="domain" description="AMP-dependent synthetase/ligase" evidence="3">
    <location>
        <begin position="53"/>
        <end position="423"/>
    </location>
</feature>
<dbReference type="InterPro" id="IPR025110">
    <property type="entry name" value="AMP-bd_C"/>
</dbReference>
<dbReference type="Proteomes" id="UP001626549">
    <property type="component" value="Chromosome"/>
</dbReference>
<keyword evidence="6" id="KW-1185">Reference proteome</keyword>
<dbReference type="Gene3D" id="3.30.300.30">
    <property type="match status" value="1"/>
</dbReference>
<proteinExistence type="inferred from homology"/>
<dbReference type="PANTHER" id="PTHR43201">
    <property type="entry name" value="ACYL-COA SYNTHETASE"/>
    <property type="match status" value="1"/>
</dbReference>
<dbReference type="Pfam" id="PF00501">
    <property type="entry name" value="AMP-binding"/>
    <property type="match status" value="1"/>
</dbReference>
<dbReference type="InterPro" id="IPR020845">
    <property type="entry name" value="AMP-binding_CS"/>
</dbReference>
<dbReference type="RefSeq" id="WP_407329185.1">
    <property type="nucleotide sequence ID" value="NZ_CP136865.1"/>
</dbReference>
<comment type="similarity">
    <text evidence="1">Belongs to the ATP-dependent AMP-binding enzyme family.</text>
</comment>
<evidence type="ECO:0000256" key="2">
    <source>
        <dbReference type="ARBA" id="ARBA00022598"/>
    </source>
</evidence>
<dbReference type="Gene3D" id="3.40.50.12780">
    <property type="entry name" value="N-terminal domain of ligase-like"/>
    <property type="match status" value="1"/>
</dbReference>
<reference evidence="5 6" key="1">
    <citation type="submission" date="2023-10" db="EMBL/GenBank/DDBJ databases">
        <title>Two novel species belonging to the OM43/NOR5 clade.</title>
        <authorList>
            <person name="Park M."/>
        </authorList>
    </citation>
    <scope>NUCLEOTIDE SEQUENCE [LARGE SCALE GENOMIC DNA]</scope>
    <source>
        <strain evidence="5 6">IMCC45268</strain>
    </source>
</reference>
<dbReference type="PANTHER" id="PTHR43201:SF5">
    <property type="entry name" value="MEDIUM-CHAIN ACYL-COA LIGASE ACSF2, MITOCHONDRIAL"/>
    <property type="match status" value="1"/>
</dbReference>
<evidence type="ECO:0000259" key="3">
    <source>
        <dbReference type="Pfam" id="PF00501"/>
    </source>
</evidence>
<evidence type="ECO:0000259" key="4">
    <source>
        <dbReference type="Pfam" id="PF13193"/>
    </source>
</evidence>
<accession>A0ABZ0IG52</accession>
<dbReference type="InterPro" id="IPR000873">
    <property type="entry name" value="AMP-dep_synth/lig_dom"/>
</dbReference>
<dbReference type="SUPFAM" id="SSF56801">
    <property type="entry name" value="Acetyl-CoA synthetase-like"/>
    <property type="match status" value="1"/>
</dbReference>
<protein>
    <submittedName>
        <fullName evidence="5">Class I adenylate-forming enzyme family protein</fullName>
    </submittedName>
</protein>
<dbReference type="InterPro" id="IPR042099">
    <property type="entry name" value="ANL_N_sf"/>
</dbReference>
<name>A0ABZ0IG52_9GAMM</name>
<evidence type="ECO:0000313" key="5">
    <source>
        <dbReference type="EMBL" id="WOJ98028.1"/>
    </source>
</evidence>
<dbReference type="EMBL" id="CP136865">
    <property type="protein sequence ID" value="WOJ98028.1"/>
    <property type="molecule type" value="Genomic_DNA"/>
</dbReference>
<evidence type="ECO:0000313" key="6">
    <source>
        <dbReference type="Proteomes" id="UP001626549"/>
    </source>
</evidence>
<evidence type="ECO:0000256" key="1">
    <source>
        <dbReference type="ARBA" id="ARBA00006432"/>
    </source>
</evidence>
<dbReference type="Pfam" id="PF13193">
    <property type="entry name" value="AMP-binding_C"/>
    <property type="match status" value="1"/>
</dbReference>
<feature type="domain" description="AMP-binding enzyme C-terminal" evidence="4">
    <location>
        <begin position="473"/>
        <end position="549"/>
    </location>
</feature>
<sequence length="566" mass="61403">MSEELQKIDEAVAQLTQDGAPFALSTVTIDGAEYRSFASAPDNMAAYFRFMLNHADKEFTVYRDNRMTFGESYAQSAALARSLIDDFGVQPGDRVAILSRNNPEWMMGFIAVLSIGAVAVPMNAWWTTEELDYGLKDCGAKLVIVDRQRMERLLPLQDELQLKLIAVDDCDGLAVDFSKFKDLVAAHAGAEMPEVEVTGDDHATIMYTSGSTGHPKGALSSHRGMLSALYSWMLLGLSAKQAGGDSEPAKFPASGLLTIPLFHCTGSHTAFLLSLIVGRKLVIMHKWDVQEALRMIEEERVTWFTGVPTMSAELQAAAAESDRDLSSLAEIYGGGAARPPAQVEKLATTFKHSSAGIGYGLTETNALGTINTGAVYRARPGSAGRPVPAVTDIAIFDENDQPVPAGERGEVCIHSPANCLGYWNKPEASAEAFRDGWFHTGDVGYIDEEGFLFIVDRMKEIIIRGGENISCIEVEAGIYQHPAVSEAAVYGVPDERLGEAVAASVVLREGQSLSAEELQSFLKEHIAGFKIPAHVRFHEEALPRIATGKIFKRQLKAELSEQLAAA</sequence>
<gene>
    <name evidence="5" type="ORF">R0137_05480</name>
</gene>
<organism evidence="5 6">
    <name type="scientific">Congregibacter brevis</name>
    <dbReference type="NCBI Taxonomy" id="3081201"/>
    <lineage>
        <taxon>Bacteria</taxon>
        <taxon>Pseudomonadati</taxon>
        <taxon>Pseudomonadota</taxon>
        <taxon>Gammaproteobacteria</taxon>
        <taxon>Cellvibrionales</taxon>
        <taxon>Halieaceae</taxon>
        <taxon>Congregibacter</taxon>
    </lineage>
</organism>